<evidence type="ECO:0008006" key="3">
    <source>
        <dbReference type="Google" id="ProtNLM"/>
    </source>
</evidence>
<evidence type="ECO:0000313" key="1">
    <source>
        <dbReference type="EMBL" id="SLM47691.1"/>
    </source>
</evidence>
<sequence>MAWPGLLYFICHSRNPAVGLAKIDDKGNMNQHSGRTEPLWATWGDERLLDLPIRRLGVNLHSPFLTAQIERLHQELEAKRLRFRPHCWLSNEWFTPDGVPGIAIPFYLAHPRLIKLELNQMLEVEGGTSEWCMRILRHEAGHAIENAYRIRRLHSRQRIFGRSSEPYPKYYSPRPYSRSYVRHLDLWYAQSHPDEDFAETFAVWLTPDSMWADRYKGWPVLRKLHYMDGLMRDLEGVAPKVTTTETVDPVHSLKRTLREHYDRKRVHYGIERPSSYDPDLKRLFSETSLHADRTSAAVFLKRFRREVRRKVAGWTGEYQYTIDQVLEDMILRCQELRLRVPSPEEQVKLDFTILLTMHTMNYLRSGRHKVAV</sequence>
<accession>A0A1W1I411</accession>
<protein>
    <recommendedName>
        <fullName evidence="3">Zinc-binding metallo-peptidase</fullName>
    </recommendedName>
</protein>
<dbReference type="Gene3D" id="3.40.390.70">
    <property type="match status" value="1"/>
</dbReference>
<gene>
    <name evidence="1" type="ORF">NSJP_1519</name>
</gene>
<dbReference type="InterPro" id="IPR031321">
    <property type="entry name" value="UCP012641"/>
</dbReference>
<reference evidence="1 2" key="1">
    <citation type="submission" date="2017-03" db="EMBL/GenBank/DDBJ databases">
        <authorList>
            <person name="Afonso C.L."/>
            <person name="Miller P.J."/>
            <person name="Scott M.A."/>
            <person name="Spackman E."/>
            <person name="Goraichik I."/>
            <person name="Dimitrov K.M."/>
            <person name="Suarez D.L."/>
            <person name="Swayne D.E."/>
        </authorList>
    </citation>
    <scope>NUCLEOTIDE SEQUENCE [LARGE SCALE GENOMIC DNA]</scope>
    <source>
        <strain evidence="1">Genome sequencing of Nitrospira japonica strain NJ11</strain>
    </source>
</reference>
<organism evidence="1 2">
    <name type="scientific">Nitrospira japonica</name>
    <dbReference type="NCBI Taxonomy" id="1325564"/>
    <lineage>
        <taxon>Bacteria</taxon>
        <taxon>Pseudomonadati</taxon>
        <taxon>Nitrospirota</taxon>
        <taxon>Nitrospiria</taxon>
        <taxon>Nitrospirales</taxon>
        <taxon>Nitrospiraceae</taxon>
        <taxon>Nitrospira</taxon>
    </lineage>
</organism>
<name>A0A1W1I411_9BACT</name>
<evidence type="ECO:0000313" key="2">
    <source>
        <dbReference type="Proteomes" id="UP000192042"/>
    </source>
</evidence>
<dbReference type="AlphaFoldDB" id="A0A1W1I411"/>
<keyword evidence="2" id="KW-1185">Reference proteome</keyword>
<dbReference type="KEGG" id="nja:NSJP_1519"/>
<dbReference type="EMBL" id="LT828648">
    <property type="protein sequence ID" value="SLM47691.1"/>
    <property type="molecule type" value="Genomic_DNA"/>
</dbReference>
<proteinExistence type="predicted"/>
<dbReference type="STRING" id="1325564.NSJP_1519"/>
<dbReference type="Proteomes" id="UP000192042">
    <property type="component" value="Chromosome I"/>
</dbReference>
<dbReference type="Pfam" id="PF15887">
    <property type="entry name" value="Peptidase_Mx"/>
    <property type="match status" value="1"/>
</dbReference>